<dbReference type="SUPFAM" id="SSF109604">
    <property type="entry name" value="HD-domain/PDEase-like"/>
    <property type="match status" value="1"/>
</dbReference>
<dbReference type="PANTHER" id="PTHR43155">
    <property type="entry name" value="CYCLIC DI-GMP PHOSPHODIESTERASE PA4108-RELATED"/>
    <property type="match status" value="1"/>
</dbReference>
<keyword evidence="3" id="KW-1185">Reference proteome</keyword>
<dbReference type="Pfam" id="PF13487">
    <property type="entry name" value="HD_5"/>
    <property type="match status" value="1"/>
</dbReference>
<name>A0A369BHJ3_9FIRM</name>
<organism evidence="2 3">
    <name type="scientific">Anaerobacterium chartisolvens</name>
    <dbReference type="NCBI Taxonomy" id="1297424"/>
    <lineage>
        <taxon>Bacteria</taxon>
        <taxon>Bacillati</taxon>
        <taxon>Bacillota</taxon>
        <taxon>Clostridia</taxon>
        <taxon>Eubacteriales</taxon>
        <taxon>Oscillospiraceae</taxon>
        <taxon>Anaerobacterium</taxon>
    </lineage>
</organism>
<dbReference type="InterPro" id="IPR037522">
    <property type="entry name" value="HD_GYP_dom"/>
</dbReference>
<dbReference type="OrthoDB" id="9804747at2"/>
<evidence type="ECO:0000313" key="2">
    <source>
        <dbReference type="EMBL" id="RCX21023.1"/>
    </source>
</evidence>
<accession>A0A369BHJ3</accession>
<evidence type="ECO:0000313" key="3">
    <source>
        <dbReference type="Proteomes" id="UP000253034"/>
    </source>
</evidence>
<reference evidence="2 3" key="1">
    <citation type="submission" date="2018-07" db="EMBL/GenBank/DDBJ databases">
        <title>Genomic Encyclopedia of Type Strains, Phase IV (KMG-IV): sequencing the most valuable type-strain genomes for metagenomic binning, comparative biology and taxonomic classification.</title>
        <authorList>
            <person name="Goeker M."/>
        </authorList>
    </citation>
    <scope>NUCLEOTIDE SEQUENCE [LARGE SCALE GENOMIC DNA]</scope>
    <source>
        <strain evidence="2 3">DSM 27016</strain>
    </source>
</reference>
<protein>
    <submittedName>
        <fullName evidence="2">HD-GYP domain-containing protein (C-di-GMP phosphodiesterase class II)</fullName>
    </submittedName>
</protein>
<evidence type="ECO:0000259" key="1">
    <source>
        <dbReference type="PROSITE" id="PS51832"/>
    </source>
</evidence>
<dbReference type="AlphaFoldDB" id="A0A369BHJ3"/>
<feature type="domain" description="HD-GYP" evidence="1">
    <location>
        <begin position="103"/>
        <end position="299"/>
    </location>
</feature>
<dbReference type="PANTHER" id="PTHR43155:SF2">
    <property type="entry name" value="CYCLIC DI-GMP PHOSPHODIESTERASE PA4108"/>
    <property type="match status" value="1"/>
</dbReference>
<sequence length="353" mass="39982">MTKMLLTHLKPGMKLAKDVYLDDGRLLLLSGFIIKPMYIKKLKLFNVPFVYIREGEDIPESEVCEEEVYREASRNIERVLKCVRDGKDIDTPAIKDTVNAIVKKVLENESAFMQLTGIRDIDSYTFLHSLDVCIYSVITGKALGMHRKDLTQLGLGAILHDIGKCKVPLEILMKPSKLTEEEFDIMKQHTVYGHDIIKNSPGLNETIASIACRHHEKWDGSGYPMGLKEYQIDIFSRIVTTADIYDALTSDRVYRRKNLPHEASSYILCNSSILFDPDISDAFIKNISIYPQGSVVVLNTGEVGKVLKEYRHMPERPKISVIACREGPPVLNPYIIDLLKAPDTFIVDILSSY</sequence>
<proteinExistence type="predicted"/>
<dbReference type="InterPro" id="IPR003607">
    <property type="entry name" value="HD/PDEase_dom"/>
</dbReference>
<dbReference type="EMBL" id="QPJT01000001">
    <property type="protein sequence ID" value="RCX21023.1"/>
    <property type="molecule type" value="Genomic_DNA"/>
</dbReference>
<dbReference type="Proteomes" id="UP000253034">
    <property type="component" value="Unassembled WGS sequence"/>
</dbReference>
<comment type="caution">
    <text evidence="2">The sequence shown here is derived from an EMBL/GenBank/DDBJ whole genome shotgun (WGS) entry which is preliminary data.</text>
</comment>
<dbReference type="PROSITE" id="PS51832">
    <property type="entry name" value="HD_GYP"/>
    <property type="match status" value="1"/>
</dbReference>
<dbReference type="Gene3D" id="1.10.3210.10">
    <property type="entry name" value="Hypothetical protein af1432"/>
    <property type="match status" value="1"/>
</dbReference>
<gene>
    <name evidence="2" type="ORF">DFR58_101228</name>
</gene>
<dbReference type="SMART" id="SM00471">
    <property type="entry name" value="HDc"/>
    <property type="match status" value="1"/>
</dbReference>
<dbReference type="CDD" id="cd00077">
    <property type="entry name" value="HDc"/>
    <property type="match status" value="1"/>
</dbReference>